<dbReference type="GO" id="GO:0000981">
    <property type="term" value="F:DNA-binding transcription factor activity, RNA polymerase II-specific"/>
    <property type="evidence" value="ECO:0007669"/>
    <property type="project" value="TreeGrafter"/>
</dbReference>
<keyword evidence="8" id="KW-0238">DNA-binding</keyword>
<evidence type="ECO:0000256" key="4">
    <source>
        <dbReference type="ARBA" id="ARBA00022737"/>
    </source>
</evidence>
<dbReference type="Gene3D" id="3.40.1800.20">
    <property type="match status" value="1"/>
</dbReference>
<dbReference type="PROSITE" id="PS00028">
    <property type="entry name" value="ZINC_FINGER_C2H2_1"/>
    <property type="match status" value="5"/>
</dbReference>
<evidence type="ECO:0000256" key="1">
    <source>
        <dbReference type="ARBA" id="ARBA00004123"/>
    </source>
</evidence>
<dbReference type="Pfam" id="PF07776">
    <property type="entry name" value="zf-AD"/>
    <property type="match status" value="1"/>
</dbReference>
<dbReference type="AlphaFoldDB" id="A0A6J1M6I8"/>
<evidence type="ECO:0000313" key="15">
    <source>
        <dbReference type="Proteomes" id="UP000504633"/>
    </source>
</evidence>
<dbReference type="FunFam" id="3.30.160.60:FF:001049">
    <property type="entry name" value="zinc finger protein 319"/>
    <property type="match status" value="1"/>
</dbReference>
<evidence type="ECO:0000259" key="14">
    <source>
        <dbReference type="PROSITE" id="PS51915"/>
    </source>
</evidence>
<feature type="domain" description="C2H2-type" evidence="13">
    <location>
        <begin position="165"/>
        <end position="192"/>
    </location>
</feature>
<comment type="subcellular location">
    <subcellularLocation>
        <location evidence="1">Nucleus</location>
    </subcellularLocation>
</comment>
<keyword evidence="7" id="KW-0805">Transcription regulation</keyword>
<evidence type="ECO:0000256" key="11">
    <source>
        <dbReference type="PROSITE-ProRule" id="PRU00042"/>
    </source>
</evidence>
<reference evidence="16" key="1">
    <citation type="submission" date="2025-08" db="UniProtKB">
        <authorList>
            <consortium name="RefSeq"/>
        </authorList>
    </citation>
    <scope>IDENTIFICATION</scope>
    <source>
        <strain evidence="16">15085-1641.00</strain>
        <tissue evidence="16">Whole body</tissue>
    </source>
</reference>
<dbReference type="GO" id="GO:0003677">
    <property type="term" value="F:DNA binding"/>
    <property type="evidence" value="ECO:0007669"/>
    <property type="project" value="UniProtKB-KW"/>
</dbReference>
<feature type="domain" description="ZAD" evidence="14">
    <location>
        <begin position="12"/>
        <end position="90"/>
    </location>
</feature>
<feature type="binding site" evidence="12">
    <location>
        <position position="17"/>
    </location>
    <ligand>
        <name>Zn(2+)</name>
        <dbReference type="ChEBI" id="CHEBI:29105"/>
    </ligand>
</feature>
<evidence type="ECO:0000256" key="5">
    <source>
        <dbReference type="ARBA" id="ARBA00022771"/>
    </source>
</evidence>
<feature type="domain" description="C2H2-type" evidence="13">
    <location>
        <begin position="193"/>
        <end position="220"/>
    </location>
</feature>
<dbReference type="PROSITE" id="PS51915">
    <property type="entry name" value="ZAD"/>
    <property type="match status" value="1"/>
</dbReference>
<evidence type="ECO:0000256" key="3">
    <source>
        <dbReference type="ARBA" id="ARBA00022723"/>
    </source>
</evidence>
<dbReference type="Pfam" id="PF12874">
    <property type="entry name" value="zf-met"/>
    <property type="match status" value="1"/>
</dbReference>
<dbReference type="FunFam" id="3.30.160.60:FF:000630">
    <property type="entry name" value="Zinc finger protein 180"/>
    <property type="match status" value="1"/>
</dbReference>
<dbReference type="SUPFAM" id="SSF57667">
    <property type="entry name" value="beta-beta-alpha zinc fingers"/>
    <property type="match status" value="3"/>
</dbReference>
<evidence type="ECO:0000256" key="9">
    <source>
        <dbReference type="ARBA" id="ARBA00023163"/>
    </source>
</evidence>
<proteinExistence type="inferred from homology"/>
<feature type="binding site" evidence="12">
    <location>
        <position position="63"/>
    </location>
    <ligand>
        <name>Zn(2+)</name>
        <dbReference type="ChEBI" id="CHEBI:29105"/>
    </ligand>
</feature>
<dbReference type="GO" id="GO:0008270">
    <property type="term" value="F:zinc ion binding"/>
    <property type="evidence" value="ECO:0007669"/>
    <property type="project" value="UniProtKB-UniRule"/>
</dbReference>
<feature type="binding site" evidence="12">
    <location>
        <position position="14"/>
    </location>
    <ligand>
        <name>Zn(2+)</name>
        <dbReference type="ChEBI" id="CHEBI:29105"/>
    </ligand>
</feature>
<feature type="domain" description="C2H2-type" evidence="13">
    <location>
        <begin position="277"/>
        <end position="306"/>
    </location>
</feature>
<keyword evidence="3 12" id="KW-0479">Metal-binding</keyword>
<evidence type="ECO:0000256" key="8">
    <source>
        <dbReference type="ARBA" id="ARBA00023125"/>
    </source>
</evidence>
<dbReference type="InterPro" id="IPR036236">
    <property type="entry name" value="Znf_C2H2_sf"/>
</dbReference>
<dbReference type="SMART" id="SM00868">
    <property type="entry name" value="zf-AD"/>
    <property type="match status" value="1"/>
</dbReference>
<evidence type="ECO:0000256" key="10">
    <source>
        <dbReference type="ARBA" id="ARBA00023242"/>
    </source>
</evidence>
<dbReference type="RefSeq" id="XP_023174781.2">
    <property type="nucleotide sequence ID" value="XM_023319013.2"/>
</dbReference>
<sequence>MATTELLMDIEAVCRICLQDSDTHMVSIYEKDDAPHGLSICEKIENCSGIKVVRTTELPTRICLKCRAFLTLAHKFRQICRHSDNFLREYICKELRVEEEDLVQQVIENPNIQTYEQVEVEVLEEGIWCNDELIEELPAAEQKTNLMLVATKEAVATQTAGAKSHVCDICGNSYPRKSTLDTHMRRHKNERPYECEICQKSFHVNYQLMRHIRQHTGARPYNCEYCQRSFTDRTSLVKHERTHRNERPYSCGTCGKSFTYANVLKVHYKTHTGEKPHLCRLCNKSFARHHNLVAHLQTQQHINDPRAGAYLRTLKAISNAAVENG</sequence>
<keyword evidence="15" id="KW-1185">Reference proteome</keyword>
<dbReference type="PANTHER" id="PTHR24394:SF29">
    <property type="entry name" value="MYONEURIN"/>
    <property type="match status" value="1"/>
</dbReference>
<dbReference type="Pfam" id="PF00096">
    <property type="entry name" value="zf-C2H2"/>
    <property type="match status" value="4"/>
</dbReference>
<dbReference type="SUPFAM" id="SSF57716">
    <property type="entry name" value="Glucocorticoid receptor-like (DNA-binding domain)"/>
    <property type="match status" value="1"/>
</dbReference>
<gene>
    <name evidence="16" type="primary">LOC111602080</name>
</gene>
<keyword evidence="9" id="KW-0804">Transcription</keyword>
<comment type="similarity">
    <text evidence="2">Belongs to the krueppel C2H2-type zinc-finger protein family.</text>
</comment>
<evidence type="ECO:0000259" key="13">
    <source>
        <dbReference type="PROSITE" id="PS50157"/>
    </source>
</evidence>
<feature type="binding site" evidence="12">
    <location>
        <position position="66"/>
    </location>
    <ligand>
        <name>Zn(2+)</name>
        <dbReference type="ChEBI" id="CHEBI:29105"/>
    </ligand>
</feature>
<dbReference type="OMA" id="CGNSYPR"/>
<dbReference type="InterPro" id="IPR012934">
    <property type="entry name" value="Znf_AD"/>
</dbReference>
<evidence type="ECO:0000256" key="12">
    <source>
        <dbReference type="PROSITE-ProRule" id="PRU01263"/>
    </source>
</evidence>
<accession>A0A6J1M6I8</accession>
<name>A0A6J1M6I8_DROHY</name>
<dbReference type="InterPro" id="IPR013087">
    <property type="entry name" value="Znf_C2H2_type"/>
</dbReference>
<feature type="domain" description="C2H2-type" evidence="13">
    <location>
        <begin position="249"/>
        <end position="276"/>
    </location>
</feature>
<evidence type="ECO:0000256" key="7">
    <source>
        <dbReference type="ARBA" id="ARBA00023015"/>
    </source>
</evidence>
<keyword evidence="6 12" id="KW-0862">Zinc</keyword>
<evidence type="ECO:0000256" key="2">
    <source>
        <dbReference type="ARBA" id="ARBA00006991"/>
    </source>
</evidence>
<protein>
    <submittedName>
        <fullName evidence="16">Histone-lysine N-methyltransferase PRDM9</fullName>
    </submittedName>
</protein>
<keyword evidence="5 11" id="KW-0863">Zinc-finger</keyword>
<evidence type="ECO:0000256" key="6">
    <source>
        <dbReference type="ARBA" id="ARBA00022833"/>
    </source>
</evidence>
<dbReference type="KEGG" id="dhe:111602080"/>
<dbReference type="OrthoDB" id="6077919at2759"/>
<keyword evidence="10" id="KW-0539">Nucleus</keyword>
<dbReference type="FunFam" id="3.30.160.60:FF:000931">
    <property type="entry name" value="zinc finger protein 697"/>
    <property type="match status" value="2"/>
</dbReference>
<dbReference type="SMART" id="SM00355">
    <property type="entry name" value="ZnF_C2H2"/>
    <property type="match status" value="5"/>
</dbReference>
<organism evidence="15 16">
    <name type="scientific">Drosophila hydei</name>
    <name type="common">Fruit fly</name>
    <dbReference type="NCBI Taxonomy" id="7224"/>
    <lineage>
        <taxon>Eukaryota</taxon>
        <taxon>Metazoa</taxon>
        <taxon>Ecdysozoa</taxon>
        <taxon>Arthropoda</taxon>
        <taxon>Hexapoda</taxon>
        <taxon>Insecta</taxon>
        <taxon>Pterygota</taxon>
        <taxon>Neoptera</taxon>
        <taxon>Endopterygota</taxon>
        <taxon>Diptera</taxon>
        <taxon>Brachycera</taxon>
        <taxon>Muscomorpha</taxon>
        <taxon>Ephydroidea</taxon>
        <taxon>Drosophilidae</taxon>
        <taxon>Drosophila</taxon>
    </lineage>
</organism>
<feature type="domain" description="C2H2-type" evidence="13">
    <location>
        <begin position="221"/>
        <end position="248"/>
    </location>
</feature>
<keyword evidence="4" id="KW-0677">Repeat</keyword>
<dbReference type="PANTHER" id="PTHR24394">
    <property type="entry name" value="ZINC FINGER PROTEIN"/>
    <property type="match status" value="1"/>
</dbReference>
<evidence type="ECO:0000313" key="16">
    <source>
        <dbReference type="RefSeq" id="XP_023174781.2"/>
    </source>
</evidence>
<dbReference type="Proteomes" id="UP000504633">
    <property type="component" value="Unplaced"/>
</dbReference>
<dbReference type="PROSITE" id="PS50157">
    <property type="entry name" value="ZINC_FINGER_C2H2_2"/>
    <property type="match status" value="5"/>
</dbReference>
<dbReference type="FunFam" id="3.30.160.60:FF:000597">
    <property type="entry name" value="zinc finger protein 236 isoform X3"/>
    <property type="match status" value="1"/>
</dbReference>
<dbReference type="GO" id="GO:0005634">
    <property type="term" value="C:nucleus"/>
    <property type="evidence" value="ECO:0007669"/>
    <property type="project" value="UniProtKB-SubCell"/>
</dbReference>
<dbReference type="Gene3D" id="3.30.160.60">
    <property type="entry name" value="Classic Zinc Finger"/>
    <property type="match status" value="5"/>
</dbReference>
<dbReference type="GeneID" id="111602080"/>